<protein>
    <recommendedName>
        <fullName evidence="7">Pirin family protein</fullName>
    </recommendedName>
</protein>
<evidence type="ECO:0000256" key="2">
    <source>
        <dbReference type="RuleBase" id="RU003457"/>
    </source>
</evidence>
<evidence type="ECO:0000259" key="3">
    <source>
        <dbReference type="Pfam" id="PF02678"/>
    </source>
</evidence>
<keyword evidence="6" id="KW-1185">Reference proteome</keyword>
<sequence length="260" mass="28215">MTAFINRDNIAEIDPFVLWDHFETKQAARPVGLDYHGHSGVDTVSYPVAGNLKHIDSSGCQTTLQGGDIHVMTAGGGIIHKDTITPQNGNAETFQLWTALPADKGEMGDASSANYTTSRLPLVEETDSTTKVLIGSYRGTQSPVHYSIEMTYLDIIIAPYGVWNYQPDKNQTSGFIYLRSGIAYISGNQLHPCQMGILETSSQPIQIKTGNTGTRLFVVLGEPLNQPLISSGASVHSSKENLAIGKNRIAELMSTVKTCR</sequence>
<dbReference type="Proteomes" id="UP000240904">
    <property type="component" value="Unassembled WGS sequence"/>
</dbReference>
<dbReference type="SUPFAM" id="SSF51182">
    <property type="entry name" value="RmlC-like cupins"/>
    <property type="match status" value="1"/>
</dbReference>
<evidence type="ECO:0000313" key="6">
    <source>
        <dbReference type="Proteomes" id="UP000240904"/>
    </source>
</evidence>
<evidence type="ECO:0000259" key="4">
    <source>
        <dbReference type="Pfam" id="PF05726"/>
    </source>
</evidence>
<dbReference type="Gene3D" id="2.60.120.10">
    <property type="entry name" value="Jelly Rolls"/>
    <property type="match status" value="2"/>
</dbReference>
<dbReference type="Pfam" id="PF05726">
    <property type="entry name" value="Pirin_C"/>
    <property type="match status" value="1"/>
</dbReference>
<feature type="domain" description="Pirin N-terminal" evidence="3">
    <location>
        <begin position="8"/>
        <end position="97"/>
    </location>
</feature>
<dbReference type="InterPro" id="IPR011051">
    <property type="entry name" value="RmlC_Cupin_sf"/>
</dbReference>
<dbReference type="Pfam" id="PF02678">
    <property type="entry name" value="Pirin"/>
    <property type="match status" value="1"/>
</dbReference>
<evidence type="ECO:0008006" key="7">
    <source>
        <dbReference type="Google" id="ProtNLM"/>
    </source>
</evidence>
<dbReference type="InterPro" id="IPR014710">
    <property type="entry name" value="RmlC-like_jellyroll"/>
</dbReference>
<dbReference type="EMBL" id="PYMC01000004">
    <property type="protein sequence ID" value="PSW05808.1"/>
    <property type="molecule type" value="Genomic_DNA"/>
</dbReference>
<organism evidence="5 6">
    <name type="scientific">Photobacterium lipolyticum</name>
    <dbReference type="NCBI Taxonomy" id="266810"/>
    <lineage>
        <taxon>Bacteria</taxon>
        <taxon>Pseudomonadati</taxon>
        <taxon>Pseudomonadota</taxon>
        <taxon>Gammaproteobacteria</taxon>
        <taxon>Vibrionales</taxon>
        <taxon>Vibrionaceae</taxon>
        <taxon>Photobacterium</taxon>
    </lineage>
</organism>
<feature type="domain" description="Pirin C-terminal" evidence="4">
    <location>
        <begin position="167"/>
        <end position="243"/>
    </location>
</feature>
<reference evidence="5 6" key="1">
    <citation type="submission" date="2018-03" db="EMBL/GenBank/DDBJ databases">
        <title>Whole genome sequencing of Histamine producing bacteria.</title>
        <authorList>
            <person name="Butler K."/>
        </authorList>
    </citation>
    <scope>NUCLEOTIDE SEQUENCE [LARGE SCALE GENOMIC DNA]</scope>
    <source>
        <strain evidence="5 6">DSM 16190</strain>
    </source>
</reference>
<proteinExistence type="inferred from homology"/>
<dbReference type="AlphaFoldDB" id="A0A2T3N0P7"/>
<dbReference type="InterPro" id="IPR008778">
    <property type="entry name" value="Pirin_C_dom"/>
</dbReference>
<accession>A0A2T3N0P7</accession>
<dbReference type="PANTHER" id="PTHR13903">
    <property type="entry name" value="PIRIN-RELATED"/>
    <property type="match status" value="1"/>
</dbReference>
<dbReference type="InterPro" id="IPR012093">
    <property type="entry name" value="Pirin"/>
</dbReference>
<dbReference type="PIRSF" id="PIRSF006232">
    <property type="entry name" value="Pirin"/>
    <property type="match status" value="1"/>
</dbReference>
<evidence type="ECO:0000256" key="1">
    <source>
        <dbReference type="ARBA" id="ARBA00008416"/>
    </source>
</evidence>
<dbReference type="PANTHER" id="PTHR13903:SF8">
    <property type="entry name" value="PIRIN"/>
    <property type="match status" value="1"/>
</dbReference>
<comment type="caution">
    <text evidence="5">The sequence shown here is derived from an EMBL/GenBank/DDBJ whole genome shotgun (WGS) entry which is preliminary data.</text>
</comment>
<name>A0A2T3N0P7_9GAMM</name>
<dbReference type="OrthoDB" id="9780903at2"/>
<comment type="similarity">
    <text evidence="1 2">Belongs to the pirin family.</text>
</comment>
<gene>
    <name evidence="5" type="ORF">C9I89_08245</name>
</gene>
<evidence type="ECO:0000313" key="5">
    <source>
        <dbReference type="EMBL" id="PSW05808.1"/>
    </source>
</evidence>
<dbReference type="InterPro" id="IPR003829">
    <property type="entry name" value="Pirin_N_dom"/>
</dbReference>